<dbReference type="EMBL" id="AQHW01000017">
    <property type="protein sequence ID" value="KKB54001.1"/>
    <property type="molecule type" value="Genomic_DNA"/>
</dbReference>
<protein>
    <submittedName>
        <fullName evidence="2">Uncharacterized protein</fullName>
    </submittedName>
</protein>
<accession>A0A0F5J7X7</accession>
<dbReference type="STRING" id="1203610.HMPREF1536_03582"/>
<dbReference type="AlphaFoldDB" id="A0A0F5J7X7"/>
<feature type="coiled-coil region" evidence="1">
    <location>
        <begin position="47"/>
        <end position="74"/>
    </location>
</feature>
<comment type="caution">
    <text evidence="2">The sequence shown here is derived from an EMBL/GenBank/DDBJ whole genome shotgun (WGS) entry which is preliminary data.</text>
</comment>
<dbReference type="Proteomes" id="UP000033035">
    <property type="component" value="Unassembled WGS sequence"/>
</dbReference>
<dbReference type="PATRIC" id="fig|1203610.3.peg.3651"/>
<dbReference type="HOGENOM" id="CLU_2410562_0_0_10"/>
<reference evidence="2 3" key="1">
    <citation type="submission" date="2013-04" db="EMBL/GenBank/DDBJ databases">
        <title>The Genome Sequence of Parabacteroides gordonii DSM 23371.</title>
        <authorList>
            <consortium name="The Broad Institute Genomics Platform"/>
            <person name="Earl A."/>
            <person name="Ward D."/>
            <person name="Feldgarden M."/>
            <person name="Gevers D."/>
            <person name="Martens E."/>
            <person name="Sakamoto M."/>
            <person name="Benno Y."/>
            <person name="Suzuki N."/>
            <person name="Matsunaga N."/>
            <person name="Koshihara K."/>
            <person name="Seki M."/>
            <person name="Komiya H."/>
            <person name="Walker B."/>
            <person name="Young S."/>
            <person name="Zeng Q."/>
            <person name="Gargeya S."/>
            <person name="Fitzgerald M."/>
            <person name="Haas B."/>
            <person name="Abouelleil A."/>
            <person name="Allen A.W."/>
            <person name="Alvarado L."/>
            <person name="Arachchi H.M."/>
            <person name="Berlin A.M."/>
            <person name="Chapman S.B."/>
            <person name="Gainer-Dewar J."/>
            <person name="Goldberg J."/>
            <person name="Griggs A."/>
            <person name="Gujja S."/>
            <person name="Hansen M."/>
            <person name="Howarth C."/>
            <person name="Imamovic A."/>
            <person name="Ireland A."/>
            <person name="Larimer J."/>
            <person name="McCowan C."/>
            <person name="Murphy C."/>
            <person name="Pearson M."/>
            <person name="Poon T.W."/>
            <person name="Priest M."/>
            <person name="Roberts A."/>
            <person name="Saif S."/>
            <person name="Shea T."/>
            <person name="Sisk P."/>
            <person name="Sykes S."/>
            <person name="Wortman J."/>
            <person name="Nusbaum C."/>
            <person name="Birren B."/>
        </authorList>
    </citation>
    <scope>NUCLEOTIDE SEQUENCE [LARGE SCALE GENOMIC DNA]</scope>
    <source>
        <strain evidence="2 3">MS-1</strain>
    </source>
</reference>
<name>A0A0F5J7X7_9BACT</name>
<sequence>METIIQIKKGTKSMTKKNYSHKVKETSGSTINEPIVSYGLSDAAEQLLQSQYTLDELNARIDEAENDIDAGRVYTSEQVHDILEKKYPWLCK</sequence>
<evidence type="ECO:0000256" key="1">
    <source>
        <dbReference type="SAM" id="Coils"/>
    </source>
</evidence>
<gene>
    <name evidence="2" type="ORF">HMPREF1536_03582</name>
</gene>
<keyword evidence="3" id="KW-1185">Reference proteome</keyword>
<evidence type="ECO:0000313" key="3">
    <source>
        <dbReference type="Proteomes" id="UP000033035"/>
    </source>
</evidence>
<proteinExistence type="predicted"/>
<dbReference type="RefSeq" id="WP_147337558.1">
    <property type="nucleotide sequence ID" value="NZ_AUAE01000010.1"/>
</dbReference>
<evidence type="ECO:0000313" key="2">
    <source>
        <dbReference type="EMBL" id="KKB54001.1"/>
    </source>
</evidence>
<organism evidence="2 3">
    <name type="scientific">Parabacteroides gordonii MS-1 = DSM 23371</name>
    <dbReference type="NCBI Taxonomy" id="1203610"/>
    <lineage>
        <taxon>Bacteria</taxon>
        <taxon>Pseudomonadati</taxon>
        <taxon>Bacteroidota</taxon>
        <taxon>Bacteroidia</taxon>
        <taxon>Bacteroidales</taxon>
        <taxon>Tannerellaceae</taxon>
        <taxon>Parabacteroides</taxon>
    </lineage>
</organism>
<keyword evidence="1" id="KW-0175">Coiled coil</keyword>